<accession>A0A7W9HFR8</accession>
<dbReference type="AlphaFoldDB" id="A0A7W9HFR8"/>
<reference evidence="1 2" key="1">
    <citation type="submission" date="2020-08" db="EMBL/GenBank/DDBJ databases">
        <title>Sequencing the genomes of 1000 actinobacteria strains.</title>
        <authorList>
            <person name="Klenk H.-P."/>
        </authorList>
    </citation>
    <scope>NUCLEOTIDE SEQUENCE [LARGE SCALE GENOMIC DNA]</scope>
    <source>
        <strain evidence="1 2">DSM 45486</strain>
    </source>
</reference>
<dbReference type="Pfam" id="PF11066">
    <property type="entry name" value="DUF2867"/>
    <property type="match status" value="1"/>
</dbReference>
<dbReference type="Proteomes" id="UP000552097">
    <property type="component" value="Unassembled WGS sequence"/>
</dbReference>
<keyword evidence="2" id="KW-1185">Reference proteome</keyword>
<proteinExistence type="predicted"/>
<protein>
    <recommendedName>
        <fullName evidence="3">DUF2867 domain-containing protein</fullName>
    </recommendedName>
</protein>
<comment type="caution">
    <text evidence="1">The sequence shown here is derived from an EMBL/GenBank/DDBJ whole genome shotgun (WGS) entry which is preliminary data.</text>
</comment>
<dbReference type="InterPro" id="IPR021295">
    <property type="entry name" value="DUF2867"/>
</dbReference>
<dbReference type="EMBL" id="JACHMO010000001">
    <property type="protein sequence ID" value="MBB5801442.1"/>
    <property type="molecule type" value="Genomic_DNA"/>
</dbReference>
<organism evidence="1 2">
    <name type="scientific">Saccharothrix ecbatanensis</name>
    <dbReference type="NCBI Taxonomy" id="1105145"/>
    <lineage>
        <taxon>Bacteria</taxon>
        <taxon>Bacillati</taxon>
        <taxon>Actinomycetota</taxon>
        <taxon>Actinomycetes</taxon>
        <taxon>Pseudonocardiales</taxon>
        <taxon>Pseudonocardiaceae</taxon>
        <taxon>Saccharothrix</taxon>
    </lineage>
</organism>
<evidence type="ECO:0000313" key="2">
    <source>
        <dbReference type="Proteomes" id="UP000552097"/>
    </source>
</evidence>
<evidence type="ECO:0008006" key="3">
    <source>
        <dbReference type="Google" id="ProtNLM"/>
    </source>
</evidence>
<dbReference type="RefSeq" id="WP_184917281.1">
    <property type="nucleotide sequence ID" value="NZ_JACHMO010000001.1"/>
</dbReference>
<evidence type="ECO:0000313" key="1">
    <source>
        <dbReference type="EMBL" id="MBB5801442.1"/>
    </source>
</evidence>
<gene>
    <name evidence="1" type="ORF">F4560_001210</name>
</gene>
<sequence>MRVPNTEFTERPWRIHEFVKDFEVEDVWDLSTPGGPDDLARLVDQFDSDGKDFNPSPMYKLLFAVRWKLGALLKWDTEENGVGSSRHPSLRDRLPEDLLEGRRGPDMRVVPMKSVYQTSDEWVTELANRTVHTAMHIGWVDDGNGRHHAQMAVLVRKKDWLGKVYMPLILPFRRIFVTPNLVKTVGTGWQARQAK</sequence>
<name>A0A7W9HFR8_9PSEU</name>